<keyword evidence="4" id="KW-1185">Reference proteome</keyword>
<dbReference type="EMBL" id="JBJQND010000001">
    <property type="protein sequence ID" value="KAL3891276.1"/>
    <property type="molecule type" value="Genomic_DNA"/>
</dbReference>
<comment type="caution">
    <text evidence="2">The sequence shown here is derived from an EMBL/GenBank/DDBJ whole genome shotgun (WGS) entry which is preliminary data.</text>
</comment>
<dbReference type="EMBL" id="JBJQND010000001">
    <property type="protein sequence ID" value="KAL3891360.1"/>
    <property type="molecule type" value="Genomic_DNA"/>
</dbReference>
<evidence type="ECO:0000313" key="2">
    <source>
        <dbReference type="EMBL" id="KAL3891276.1"/>
    </source>
</evidence>
<keyword evidence="1" id="KW-0732">Signal</keyword>
<proteinExistence type="predicted"/>
<evidence type="ECO:0000256" key="1">
    <source>
        <dbReference type="SAM" id="SignalP"/>
    </source>
</evidence>
<reference evidence="2 4" key="1">
    <citation type="submission" date="2024-11" db="EMBL/GenBank/DDBJ databases">
        <title>Chromosome-level genome assembly of the freshwater bivalve Anodonta woodiana.</title>
        <authorList>
            <person name="Chen X."/>
        </authorList>
    </citation>
    <scope>NUCLEOTIDE SEQUENCE [LARGE SCALE GENOMIC DNA]</scope>
    <source>
        <strain evidence="2">MN2024</strain>
        <tissue evidence="2">Gills</tissue>
    </source>
</reference>
<gene>
    <name evidence="2" type="ORF">ACJMK2_003539</name>
    <name evidence="3" type="ORF">ACJMK2_003622</name>
</gene>
<protein>
    <submittedName>
        <fullName evidence="2">Uncharacterized protein</fullName>
    </submittedName>
</protein>
<name>A0ABD3XYL5_SINWO</name>
<feature type="chain" id="PRO_5044725297" evidence="1">
    <location>
        <begin position="20"/>
        <end position="70"/>
    </location>
</feature>
<dbReference type="Proteomes" id="UP001634394">
    <property type="component" value="Unassembled WGS sequence"/>
</dbReference>
<evidence type="ECO:0000313" key="3">
    <source>
        <dbReference type="EMBL" id="KAL3891360.1"/>
    </source>
</evidence>
<sequence length="70" mass="7857">MTNLTVVMLLLVICAVTLSAELGKRSSDMDDVETFLEVLRNAIRREKGNANDFLDTNSVGSNRRAIADWW</sequence>
<organism evidence="2 4">
    <name type="scientific">Sinanodonta woodiana</name>
    <name type="common">Chinese pond mussel</name>
    <name type="synonym">Anodonta woodiana</name>
    <dbReference type="NCBI Taxonomy" id="1069815"/>
    <lineage>
        <taxon>Eukaryota</taxon>
        <taxon>Metazoa</taxon>
        <taxon>Spiralia</taxon>
        <taxon>Lophotrochozoa</taxon>
        <taxon>Mollusca</taxon>
        <taxon>Bivalvia</taxon>
        <taxon>Autobranchia</taxon>
        <taxon>Heteroconchia</taxon>
        <taxon>Palaeoheterodonta</taxon>
        <taxon>Unionida</taxon>
        <taxon>Unionoidea</taxon>
        <taxon>Unionidae</taxon>
        <taxon>Unioninae</taxon>
        <taxon>Sinanodonta</taxon>
    </lineage>
</organism>
<feature type="signal peptide" evidence="1">
    <location>
        <begin position="1"/>
        <end position="19"/>
    </location>
</feature>
<accession>A0ABD3XYL5</accession>
<dbReference type="AlphaFoldDB" id="A0ABD3XYL5"/>
<evidence type="ECO:0000313" key="4">
    <source>
        <dbReference type="Proteomes" id="UP001634394"/>
    </source>
</evidence>